<dbReference type="GO" id="GO:0045292">
    <property type="term" value="P:mRNA cis splicing, via spliceosome"/>
    <property type="evidence" value="ECO:0007669"/>
    <property type="project" value="TreeGrafter"/>
</dbReference>
<dbReference type="RefSeq" id="XP_004220983.1">
    <property type="nucleotide sequence ID" value="XM_004220935.1"/>
</dbReference>
<protein>
    <submittedName>
        <fullName evidence="5">Cell cycle control protein cwf15</fullName>
    </submittedName>
</protein>
<sequence length="287" mass="32844">MTTAHRPTWYNAIGGENQGGNRKVSQTAKVCSRDLPGHTKMKTRDLSDYVEDKEVFRNNLIQLEGGATDKDNSHRLLAIENIKRLTNHDYTNPFPEDEDDEVEEEWKSRRRKGGKKAKRKGPATGRSTNRAKGEGSQEGGQSEDRSDDRSAAPSAGSSDGSSHGSPEDRSDDHSDGSSDDQSEDEEEKELLRELENLKREKMEKQRQEKQEQELLQSRKNNVLTNNPLINLEDNSDNEEGEGMSRKRKWTEEAIFRNTCEKKEKKSTFINDTVRTAFHKKFLFKYIH</sequence>
<accession>K6V6V9</accession>
<dbReference type="PANTHER" id="PTHR12718:SF2">
    <property type="entry name" value="SPLICEOSOME-ASSOCIATED PROTEIN CWC15 HOMOLOG"/>
    <property type="match status" value="1"/>
</dbReference>
<feature type="compositionally biased region" description="Low complexity" evidence="4">
    <location>
        <begin position="151"/>
        <end position="164"/>
    </location>
</feature>
<feature type="compositionally biased region" description="Acidic residues" evidence="4">
    <location>
        <begin position="95"/>
        <end position="104"/>
    </location>
</feature>
<evidence type="ECO:0000256" key="1">
    <source>
        <dbReference type="ARBA" id="ARBA00006644"/>
    </source>
</evidence>
<evidence type="ECO:0000313" key="6">
    <source>
        <dbReference type="Proteomes" id="UP000006319"/>
    </source>
</evidence>
<proteinExistence type="inferred from homology"/>
<gene>
    <name evidence="5" type="ORF">PCYB_032630</name>
</gene>
<dbReference type="InterPro" id="IPR006973">
    <property type="entry name" value="Cwf_Cwc_15"/>
</dbReference>
<feature type="compositionally biased region" description="Basic and acidic residues" evidence="4">
    <location>
        <begin position="165"/>
        <end position="176"/>
    </location>
</feature>
<dbReference type="Proteomes" id="UP000006319">
    <property type="component" value="Chromosome 3"/>
</dbReference>
<dbReference type="eggNOG" id="KOG3228">
    <property type="taxonomic scope" value="Eukaryota"/>
</dbReference>
<evidence type="ECO:0000313" key="5">
    <source>
        <dbReference type="EMBL" id="GAB64852.1"/>
    </source>
</evidence>
<name>K6V6V9_PLACD</name>
<feature type="compositionally biased region" description="Basic and acidic residues" evidence="4">
    <location>
        <begin position="189"/>
        <end position="212"/>
    </location>
</feature>
<dbReference type="EMBL" id="DF157095">
    <property type="protein sequence ID" value="GAB64852.1"/>
    <property type="molecule type" value="Genomic_DNA"/>
</dbReference>
<evidence type="ECO:0000256" key="3">
    <source>
        <dbReference type="ARBA" id="ARBA00023187"/>
    </source>
</evidence>
<dbReference type="OMA" id="KYREHGQ"/>
<evidence type="ECO:0000256" key="4">
    <source>
        <dbReference type="SAM" id="MobiDB-lite"/>
    </source>
</evidence>
<keyword evidence="6" id="KW-1185">Reference proteome</keyword>
<organism evidence="5 6">
    <name type="scientific">Plasmodium cynomolgi (strain B)</name>
    <dbReference type="NCBI Taxonomy" id="1120755"/>
    <lineage>
        <taxon>Eukaryota</taxon>
        <taxon>Sar</taxon>
        <taxon>Alveolata</taxon>
        <taxon>Apicomplexa</taxon>
        <taxon>Aconoidasida</taxon>
        <taxon>Haemosporida</taxon>
        <taxon>Plasmodiidae</taxon>
        <taxon>Plasmodium</taxon>
        <taxon>Plasmodium (Plasmodium)</taxon>
    </lineage>
</organism>
<dbReference type="KEGG" id="pcy:PCYB_032630"/>
<dbReference type="VEuPathDB" id="PlasmoDB:PCYB_032630"/>
<dbReference type="OrthoDB" id="30179at2759"/>
<evidence type="ECO:0000256" key="2">
    <source>
        <dbReference type="ARBA" id="ARBA00022664"/>
    </source>
</evidence>
<keyword evidence="3" id="KW-0508">mRNA splicing</keyword>
<keyword evidence="2" id="KW-0507">mRNA processing</keyword>
<dbReference type="GO" id="GO:0003723">
    <property type="term" value="F:RNA binding"/>
    <property type="evidence" value="ECO:0007669"/>
    <property type="project" value="TreeGrafter"/>
</dbReference>
<reference evidence="5 6" key="1">
    <citation type="journal article" date="2012" name="Nat. Genet.">
        <title>Plasmodium cynomolgi genome sequences provide insight into Plasmodium vivax and the monkey malaria clade.</title>
        <authorList>
            <person name="Tachibana S."/>
            <person name="Sullivan S.A."/>
            <person name="Kawai S."/>
            <person name="Nakamura S."/>
            <person name="Kim H.R."/>
            <person name="Goto N."/>
            <person name="Arisue N."/>
            <person name="Palacpac N.M.Q."/>
            <person name="Honma H."/>
            <person name="Yagi M."/>
            <person name="Tougan T."/>
            <person name="Katakai Y."/>
            <person name="Kaneko O."/>
            <person name="Mita T."/>
            <person name="Kita K."/>
            <person name="Yasutomi Y."/>
            <person name="Sutton P.L."/>
            <person name="Shakhbatyan R."/>
            <person name="Horii T."/>
            <person name="Yasunaga T."/>
            <person name="Barnwell J.W."/>
            <person name="Escalante A.A."/>
            <person name="Carlton J.M."/>
            <person name="Tanabe K."/>
        </authorList>
    </citation>
    <scope>NUCLEOTIDE SEQUENCE [LARGE SCALE GENOMIC DNA]</scope>
    <source>
        <strain evidence="5 6">B</strain>
    </source>
</reference>
<dbReference type="Pfam" id="PF04889">
    <property type="entry name" value="Cwf_Cwc_15"/>
    <property type="match status" value="1"/>
</dbReference>
<dbReference type="GO" id="GO:0071013">
    <property type="term" value="C:catalytic step 2 spliceosome"/>
    <property type="evidence" value="ECO:0007669"/>
    <property type="project" value="TreeGrafter"/>
</dbReference>
<dbReference type="PhylomeDB" id="K6V6V9"/>
<dbReference type="GeneID" id="14691377"/>
<feature type="compositionally biased region" description="Acidic residues" evidence="4">
    <location>
        <begin position="177"/>
        <end position="188"/>
    </location>
</feature>
<feature type="region of interest" description="Disordered" evidence="4">
    <location>
        <begin position="88"/>
        <end position="246"/>
    </location>
</feature>
<dbReference type="PANTHER" id="PTHR12718">
    <property type="entry name" value="CELL CYCLE CONTROL PROTEIN CWF15"/>
    <property type="match status" value="1"/>
</dbReference>
<dbReference type="AlphaFoldDB" id="K6V6V9"/>
<feature type="compositionally biased region" description="Basic residues" evidence="4">
    <location>
        <begin position="108"/>
        <end position="121"/>
    </location>
</feature>
<comment type="similarity">
    <text evidence="1">Belongs to the CWC15 family.</text>
</comment>